<proteinExistence type="predicted"/>
<evidence type="ECO:0000313" key="2">
    <source>
        <dbReference type="Proteomes" id="UP001311915"/>
    </source>
</evidence>
<keyword evidence="2" id="KW-1185">Reference proteome</keyword>
<dbReference type="AlphaFoldDB" id="A0AAV9K5S6"/>
<accession>A0AAV9K5S6</accession>
<organism evidence="1 2">
    <name type="scientific">Solanum pinnatisectum</name>
    <name type="common">tansyleaf nightshade</name>
    <dbReference type="NCBI Taxonomy" id="50273"/>
    <lineage>
        <taxon>Eukaryota</taxon>
        <taxon>Viridiplantae</taxon>
        <taxon>Streptophyta</taxon>
        <taxon>Embryophyta</taxon>
        <taxon>Tracheophyta</taxon>
        <taxon>Spermatophyta</taxon>
        <taxon>Magnoliopsida</taxon>
        <taxon>eudicotyledons</taxon>
        <taxon>Gunneridae</taxon>
        <taxon>Pentapetalae</taxon>
        <taxon>asterids</taxon>
        <taxon>lamiids</taxon>
        <taxon>Solanales</taxon>
        <taxon>Solanaceae</taxon>
        <taxon>Solanoideae</taxon>
        <taxon>Solaneae</taxon>
        <taxon>Solanum</taxon>
    </lineage>
</organism>
<sequence length="54" mass="6675">MEWFREGEKNTKFFHTIVKGRRKRLKVNRIQNEEGEWLEDQEEIAEAAIDYYSR</sequence>
<protein>
    <submittedName>
        <fullName evidence="1">Uncharacterized protein</fullName>
    </submittedName>
</protein>
<name>A0AAV9K5S6_9SOLN</name>
<comment type="caution">
    <text evidence="1">The sequence shown here is derived from an EMBL/GenBank/DDBJ whole genome shotgun (WGS) entry which is preliminary data.</text>
</comment>
<dbReference type="EMBL" id="JAWPEI010000012">
    <property type="protein sequence ID" value="KAK4708060.1"/>
    <property type="molecule type" value="Genomic_DNA"/>
</dbReference>
<evidence type="ECO:0000313" key="1">
    <source>
        <dbReference type="EMBL" id="KAK4708060.1"/>
    </source>
</evidence>
<reference evidence="1 2" key="1">
    <citation type="submission" date="2023-10" db="EMBL/GenBank/DDBJ databases">
        <title>Genome-Wide Identification Analysis in wild type Solanum Pinnatisectum Reveals Some Genes Defensing Phytophthora Infestans.</title>
        <authorList>
            <person name="Sun C."/>
        </authorList>
    </citation>
    <scope>NUCLEOTIDE SEQUENCE [LARGE SCALE GENOMIC DNA]</scope>
    <source>
        <strain evidence="1">LQN</strain>
        <tissue evidence="1">Leaf</tissue>
    </source>
</reference>
<dbReference type="Proteomes" id="UP001311915">
    <property type="component" value="Unassembled WGS sequence"/>
</dbReference>
<gene>
    <name evidence="1" type="ORF">R3W88_028985</name>
</gene>